<evidence type="ECO:0000313" key="7">
    <source>
        <dbReference type="EMBL" id="MCG5030502.1"/>
    </source>
</evidence>
<dbReference type="InterPro" id="IPR043133">
    <property type="entry name" value="GTP-CH-I_C/QueF"/>
</dbReference>
<evidence type="ECO:0000256" key="3">
    <source>
        <dbReference type="ARBA" id="ARBA00012715"/>
    </source>
</evidence>
<dbReference type="RefSeq" id="WP_237978156.1">
    <property type="nucleotide sequence ID" value="NZ_JAKNCT010000003.1"/>
</dbReference>
<protein>
    <recommendedName>
        <fullName evidence="3">GTP cyclohydrolase I</fullName>
        <ecNumber evidence="3">3.5.4.16</ecNumber>
    </recommendedName>
</protein>
<evidence type="ECO:0000256" key="5">
    <source>
        <dbReference type="ARBA" id="ARBA00022801"/>
    </source>
</evidence>
<evidence type="ECO:0000259" key="6">
    <source>
        <dbReference type="Pfam" id="PF01227"/>
    </source>
</evidence>
<dbReference type="PANTHER" id="PTHR11109">
    <property type="entry name" value="GTP CYCLOHYDROLASE I"/>
    <property type="match status" value="1"/>
</dbReference>
<dbReference type="Pfam" id="PF01227">
    <property type="entry name" value="GTP_cyclohydroI"/>
    <property type="match status" value="1"/>
</dbReference>
<dbReference type="Gene3D" id="3.30.1130.10">
    <property type="match status" value="1"/>
</dbReference>
<dbReference type="InterPro" id="IPR043134">
    <property type="entry name" value="GTP-CH-I_N"/>
</dbReference>
<dbReference type="PANTHER" id="PTHR11109:SF7">
    <property type="entry name" value="GTP CYCLOHYDROLASE 1"/>
    <property type="match status" value="1"/>
</dbReference>
<dbReference type="InterPro" id="IPR001474">
    <property type="entry name" value="GTP_CycHdrlase_I"/>
</dbReference>
<accession>A0ABS9MQ27</accession>
<evidence type="ECO:0000256" key="1">
    <source>
        <dbReference type="ARBA" id="ARBA00001052"/>
    </source>
</evidence>
<name>A0ABS9MQ27_9BURK</name>
<sequence>MNKSAGKLISDIIRERLQKAGADFCANDNIAEYLQEGDLERLQQEVEERVQALLGSLVIDTERDPNTRETAHRIAKMYLQEVFAGRYAPRPKITEFPNTKNLDQVYTVGPVTVRSACSHHFVPVIGQCWIGVIPSGHLIGISKFSRLAQWVFSRPQIQEEATVQLADELERLIHPHGLAVIVRARHECMSWRGVKENDCAMTTSVMRGYFLKNTATRMEFLSLIRDPRG</sequence>
<evidence type="ECO:0000313" key="8">
    <source>
        <dbReference type="Proteomes" id="UP001297600"/>
    </source>
</evidence>
<keyword evidence="8" id="KW-1185">Reference proteome</keyword>
<dbReference type="SUPFAM" id="SSF55620">
    <property type="entry name" value="Tetrahydrobiopterin biosynthesis enzymes-like"/>
    <property type="match status" value="1"/>
</dbReference>
<feature type="domain" description="GTP cyclohydrolase I" evidence="6">
    <location>
        <begin position="47"/>
        <end position="225"/>
    </location>
</feature>
<comment type="catalytic activity">
    <reaction evidence="1">
        <text>GTP + H2O = 7,8-dihydroneopterin 3'-triphosphate + formate + H(+)</text>
        <dbReference type="Rhea" id="RHEA:17473"/>
        <dbReference type="ChEBI" id="CHEBI:15377"/>
        <dbReference type="ChEBI" id="CHEBI:15378"/>
        <dbReference type="ChEBI" id="CHEBI:15740"/>
        <dbReference type="ChEBI" id="CHEBI:37565"/>
        <dbReference type="ChEBI" id="CHEBI:58462"/>
        <dbReference type="EC" id="3.5.4.16"/>
    </reaction>
</comment>
<evidence type="ECO:0000256" key="4">
    <source>
        <dbReference type="ARBA" id="ARBA00022563"/>
    </source>
</evidence>
<evidence type="ECO:0000256" key="2">
    <source>
        <dbReference type="ARBA" id="ARBA00005080"/>
    </source>
</evidence>
<dbReference type="Proteomes" id="UP001297600">
    <property type="component" value="Unassembled WGS sequence"/>
</dbReference>
<organism evidence="7 8">
    <name type="scientific">Mesosutterella porci</name>
    <dbReference type="NCBI Taxonomy" id="2915351"/>
    <lineage>
        <taxon>Bacteria</taxon>
        <taxon>Pseudomonadati</taxon>
        <taxon>Pseudomonadota</taxon>
        <taxon>Betaproteobacteria</taxon>
        <taxon>Burkholderiales</taxon>
        <taxon>Sutterellaceae</taxon>
        <taxon>Mesosutterella</taxon>
    </lineage>
</organism>
<comment type="caution">
    <text evidence="7">The sequence shown here is derived from an EMBL/GenBank/DDBJ whole genome shotgun (WGS) entry which is preliminary data.</text>
</comment>
<comment type="pathway">
    <text evidence="2">Cofactor biosynthesis; 7,8-dihydroneopterin triphosphate biosynthesis; 7,8-dihydroneopterin triphosphate from GTP: step 1/1.</text>
</comment>
<keyword evidence="4" id="KW-0554">One-carbon metabolism</keyword>
<gene>
    <name evidence="7" type="ORF">MAF45_03455</name>
</gene>
<dbReference type="Gene3D" id="1.10.286.10">
    <property type="match status" value="1"/>
</dbReference>
<dbReference type="InterPro" id="IPR020602">
    <property type="entry name" value="GTP_CycHdrlase_I_dom"/>
</dbReference>
<keyword evidence="5" id="KW-0378">Hydrolase</keyword>
<reference evidence="7 8" key="1">
    <citation type="submission" date="2022-02" db="EMBL/GenBank/DDBJ databases">
        <title>Mesosutterella porci, a novel member of the family Sutterellaceae from pig feces.</title>
        <authorList>
            <person name="Wylensek D."/>
            <person name="Clavel T."/>
        </authorList>
    </citation>
    <scope>NUCLEOTIDE SEQUENCE [LARGE SCALE GENOMIC DNA]</scope>
    <source>
        <strain evidence="8">oilRF-744-wt-GAM-9</strain>
    </source>
</reference>
<dbReference type="EMBL" id="JAKNCT010000003">
    <property type="protein sequence ID" value="MCG5030502.1"/>
    <property type="molecule type" value="Genomic_DNA"/>
</dbReference>
<proteinExistence type="predicted"/>
<dbReference type="EC" id="3.5.4.16" evidence="3"/>